<accession>A0A6N2K140</accession>
<proteinExistence type="predicted"/>
<name>A0A6N2K140_SALVM</name>
<protein>
    <submittedName>
        <fullName evidence="1">Uncharacterized protein</fullName>
    </submittedName>
</protein>
<organism evidence="1">
    <name type="scientific">Salix viminalis</name>
    <name type="common">Common osier</name>
    <name type="synonym">Basket willow</name>
    <dbReference type="NCBI Taxonomy" id="40686"/>
    <lineage>
        <taxon>Eukaryota</taxon>
        <taxon>Viridiplantae</taxon>
        <taxon>Streptophyta</taxon>
        <taxon>Embryophyta</taxon>
        <taxon>Tracheophyta</taxon>
        <taxon>Spermatophyta</taxon>
        <taxon>Magnoliopsida</taxon>
        <taxon>eudicotyledons</taxon>
        <taxon>Gunneridae</taxon>
        <taxon>Pentapetalae</taxon>
        <taxon>rosids</taxon>
        <taxon>fabids</taxon>
        <taxon>Malpighiales</taxon>
        <taxon>Salicaceae</taxon>
        <taxon>Saliceae</taxon>
        <taxon>Salix</taxon>
    </lineage>
</organism>
<evidence type="ECO:0000313" key="1">
    <source>
        <dbReference type="EMBL" id="VFU21612.1"/>
    </source>
</evidence>
<sequence>MENHIQVEETSTLGYGPPCFTKDKQLEKSFKRAMVQIGISSSKLIPIKTHLVGIEGLDVLVKGALKLPTIMKTFPKYVLLQQNFMAIDIVFTYNVILG</sequence>
<dbReference type="AlphaFoldDB" id="A0A6N2K140"/>
<reference evidence="1" key="1">
    <citation type="submission" date="2019-03" db="EMBL/GenBank/DDBJ databases">
        <authorList>
            <person name="Mank J."/>
            <person name="Almeida P."/>
        </authorList>
    </citation>
    <scope>NUCLEOTIDE SEQUENCE</scope>
    <source>
        <strain evidence="1">78183</strain>
    </source>
</reference>
<gene>
    <name evidence="1" type="ORF">SVIM_LOCUS15201</name>
</gene>
<dbReference type="EMBL" id="CAADRP010000003">
    <property type="protein sequence ID" value="VFU21612.1"/>
    <property type="molecule type" value="Genomic_DNA"/>
</dbReference>